<dbReference type="CDD" id="cd06661">
    <property type="entry name" value="GGCT_like"/>
    <property type="match status" value="2"/>
</dbReference>
<feature type="binding site" evidence="4">
    <location>
        <position position="160"/>
    </location>
    <ligand>
        <name>substrate</name>
    </ligand>
</feature>
<dbReference type="PANTHER" id="PTHR12935">
    <property type="entry name" value="GAMMA-GLUTAMYLCYCLOTRANSFERASE"/>
    <property type="match status" value="1"/>
</dbReference>
<evidence type="ECO:0000256" key="1">
    <source>
        <dbReference type="ARBA" id="ARBA00012346"/>
    </source>
</evidence>
<evidence type="ECO:0000259" key="6">
    <source>
        <dbReference type="Pfam" id="PF06702"/>
    </source>
</evidence>
<feature type="binding site" evidence="4">
    <location>
        <begin position="33"/>
        <end position="38"/>
    </location>
    <ligand>
        <name>substrate</name>
    </ligand>
</feature>
<keyword evidence="5" id="KW-0732">Signal</keyword>
<evidence type="ECO:0000313" key="8">
    <source>
        <dbReference type="Proteomes" id="UP000005204"/>
    </source>
</evidence>
<dbReference type="Pfam" id="PF13772">
    <property type="entry name" value="AIG2_2"/>
    <property type="match status" value="2"/>
</dbReference>
<feature type="active site" description="Proton acceptor" evidence="3">
    <location>
        <position position="108"/>
    </location>
</feature>
<feature type="domain" description="FAM20 C-terminal" evidence="6">
    <location>
        <begin position="415"/>
        <end position="537"/>
    </location>
</feature>
<evidence type="ECO:0000256" key="5">
    <source>
        <dbReference type="SAM" id="SignalP"/>
    </source>
</evidence>
<evidence type="ECO:0000256" key="3">
    <source>
        <dbReference type="PIRSR" id="PIRSR617939-1"/>
    </source>
</evidence>
<dbReference type="AlphaFoldDB" id="A0A8R2LUS9"/>
<organism evidence="7 8">
    <name type="scientific">Bombyx mori</name>
    <name type="common">Silk moth</name>
    <dbReference type="NCBI Taxonomy" id="7091"/>
    <lineage>
        <taxon>Eukaryota</taxon>
        <taxon>Metazoa</taxon>
        <taxon>Ecdysozoa</taxon>
        <taxon>Arthropoda</taxon>
        <taxon>Hexapoda</taxon>
        <taxon>Insecta</taxon>
        <taxon>Pterygota</taxon>
        <taxon>Neoptera</taxon>
        <taxon>Endopterygota</taxon>
        <taxon>Lepidoptera</taxon>
        <taxon>Glossata</taxon>
        <taxon>Ditrysia</taxon>
        <taxon>Bombycoidea</taxon>
        <taxon>Bombycidae</taxon>
        <taxon>Bombycinae</taxon>
        <taxon>Bombyx</taxon>
    </lineage>
</organism>
<dbReference type="InterPro" id="IPR013024">
    <property type="entry name" value="GGCT-like"/>
</dbReference>
<accession>A0A8R2LUS9</accession>
<dbReference type="InterPro" id="IPR017939">
    <property type="entry name" value="G-Glutamylcylcotransferase"/>
</dbReference>
<proteinExistence type="predicted"/>
<dbReference type="EnsemblMetazoa" id="XM_038011037.1">
    <property type="protein sequence ID" value="XP_037866965.1"/>
    <property type="gene ID" value="LOC101743698"/>
</dbReference>
<name>A0A8R2LUS9_BOMMO</name>
<evidence type="ECO:0000256" key="4">
    <source>
        <dbReference type="PIRSR" id="PIRSR617939-2"/>
    </source>
</evidence>
<feature type="signal peptide" evidence="5">
    <location>
        <begin position="1"/>
        <end position="22"/>
    </location>
</feature>
<evidence type="ECO:0000256" key="2">
    <source>
        <dbReference type="ARBA" id="ARBA00023239"/>
    </source>
</evidence>
<reference evidence="7" key="2">
    <citation type="submission" date="2022-06" db="UniProtKB">
        <authorList>
            <consortium name="EnsemblMetazoa"/>
        </authorList>
    </citation>
    <scope>IDENTIFICATION</scope>
    <source>
        <strain evidence="7">p50T (Dazao)</strain>
    </source>
</reference>
<dbReference type="Pfam" id="PF06702">
    <property type="entry name" value="Fam20C"/>
    <property type="match status" value="1"/>
</dbReference>
<keyword evidence="2" id="KW-0456">Lyase</keyword>
<dbReference type="GO" id="GO:0003839">
    <property type="term" value="F:gamma-glutamylcyclotransferase activity"/>
    <property type="evidence" value="ECO:0007669"/>
    <property type="project" value="UniProtKB-EC"/>
</dbReference>
<dbReference type="InterPro" id="IPR009581">
    <property type="entry name" value="FAM20_C"/>
</dbReference>
<evidence type="ECO:0000313" key="7">
    <source>
        <dbReference type="EnsemblMetazoa" id="XP_037866965.1"/>
    </source>
</evidence>
<reference evidence="8" key="1">
    <citation type="journal article" date="2008" name="Insect Biochem. Mol. Biol.">
        <title>The genome of a lepidopteran model insect, the silkworm Bombyx mori.</title>
        <authorList>
            <consortium name="International Silkworm Genome Consortium"/>
        </authorList>
    </citation>
    <scope>NUCLEOTIDE SEQUENCE [LARGE SCALE GENOMIC DNA]</scope>
    <source>
        <strain evidence="8">p50T</strain>
    </source>
</reference>
<dbReference type="Gene3D" id="3.10.490.10">
    <property type="entry name" value="Gamma-glutamyl cyclotransferase-like"/>
    <property type="match status" value="2"/>
</dbReference>
<dbReference type="InterPro" id="IPR036568">
    <property type="entry name" value="GGCT-like_sf"/>
</dbReference>
<dbReference type="PANTHER" id="PTHR12935:SF0">
    <property type="entry name" value="GAMMA-GLUTAMYLCYCLOTRANSFERASE"/>
    <property type="match status" value="1"/>
</dbReference>
<sequence>MFLSRFLSTILLVLPHFGLLRCDSTQYEDKFLYFAYGSNLLAKRIHINNPTAIFYSTAKLQDYRLDFNMYTELWNGNAATIVEDPGEYVWGDLWLINNSDLKSLDEQELVGSGGYFARNVTVTTPGGKQLQARTYQETVDPPKLKEGELLPEDRRPSNTYLGVIILGAFESNLPSEYIGKLFNFVTNGNTASKPILEQLGYPFNVKHLQVYTTKPTPLIQSRKAEAMQNVHKEINDHFAHLKKQYKIKTSKFIPVQQALIASLNSTITELENIWNTVDNWVDNESLFPDKNGDPGRILHAIKSSPIALVDNAPKGTQLKLLLILESKQKVLFKPKRYNLTEVIKGPVYAGFDRYNSEVFAYYLGMVLNMRWIAPAVTMRINVENDILPVATLGLKNTMVKNGKEEWKLSHTLSLQRILNLIDVAIFDFLIQNGDRHHYEVYKNRIVILDNGKGLGNPMVDILDVLAPLYQCCIINLQTWQNLQLLSGGSLTETIKILSSFQGEKLATEEHFEAIERRLLKVYATVQYCIEKYGTEKVFKHNIELMLNSFSRKMMDPIKDTFLYFAYGSNLFKKRIRINNPTAEFLGVGRLDNHQLDFIKYSEHWRGASATIIPTEHAHVWGAIWRLHDQDLPSLDRQEGVDTNWYFAKSVNVMTSDGVSVQCRTYQQTINPPLRKNGEELPLERRPCITYLDCIIKGAVECELPEYYIEELKKIPHNGQIASAKMLEKLNSQ</sequence>
<protein>
    <recommendedName>
        <fullName evidence="1">gamma-glutamylcyclotransferase</fullName>
        <ecNumber evidence="1">4.3.2.9</ecNumber>
    </recommendedName>
</protein>
<feature type="chain" id="PRO_5035805685" description="gamma-glutamylcyclotransferase" evidence="5">
    <location>
        <begin position="23"/>
        <end position="732"/>
    </location>
</feature>
<keyword evidence="8" id="KW-1185">Reference proteome</keyword>
<dbReference type="EC" id="4.3.2.9" evidence="1"/>
<dbReference type="SUPFAM" id="SSF110857">
    <property type="entry name" value="Gamma-glutamyl cyclotransferase-like"/>
    <property type="match status" value="2"/>
</dbReference>
<dbReference type="Proteomes" id="UP000005204">
    <property type="component" value="Unassembled WGS sequence"/>
</dbReference>